<evidence type="ECO:0000256" key="2">
    <source>
        <dbReference type="ARBA" id="ARBA00000711"/>
    </source>
</evidence>
<organism evidence="18">
    <name type="scientific">Metalysinibacillus saudimassiliensis</name>
    <dbReference type="NCBI Taxonomy" id="1461583"/>
    <lineage>
        <taxon>Bacteria</taxon>
        <taxon>Bacillati</taxon>
        <taxon>Bacillota</taxon>
        <taxon>Bacilli</taxon>
        <taxon>Bacillales</taxon>
        <taxon>Caryophanaceae</taxon>
        <taxon>Metalysinibacillus</taxon>
    </lineage>
</organism>
<protein>
    <recommendedName>
        <fullName evidence="16">Adenosylcobinamide kinase</fullName>
        <ecNumber evidence="8">2.7.1.156</ecNumber>
        <ecNumber evidence="9">2.7.7.62</ecNumber>
    </recommendedName>
    <alternativeName>
        <fullName evidence="17">Adenosylcobinamide-phosphate guanylyltransferase</fullName>
    </alternativeName>
</protein>
<evidence type="ECO:0000256" key="14">
    <source>
        <dbReference type="ARBA" id="ARBA00022840"/>
    </source>
</evidence>
<comment type="catalytic activity">
    <reaction evidence="3">
        <text>adenosylcob(III)inamide + GTP = adenosylcob(III)inamide phosphate + GDP + H(+)</text>
        <dbReference type="Rhea" id="RHEA:15765"/>
        <dbReference type="ChEBI" id="CHEBI:2480"/>
        <dbReference type="ChEBI" id="CHEBI:15378"/>
        <dbReference type="ChEBI" id="CHEBI:37565"/>
        <dbReference type="ChEBI" id="CHEBI:58189"/>
        <dbReference type="ChEBI" id="CHEBI:58502"/>
        <dbReference type="EC" id="2.7.1.156"/>
    </reaction>
</comment>
<keyword evidence="13" id="KW-0418">Kinase</keyword>
<dbReference type="GO" id="GO:0008820">
    <property type="term" value="F:cobinamide phosphate guanylyltransferase activity"/>
    <property type="evidence" value="ECO:0007669"/>
    <property type="project" value="UniProtKB-EC"/>
</dbReference>
<keyword evidence="15" id="KW-0342">GTP-binding</keyword>
<comment type="similarity">
    <text evidence="7">Belongs to the CobU/CobP family.</text>
</comment>
<evidence type="ECO:0000256" key="9">
    <source>
        <dbReference type="ARBA" id="ARBA00012523"/>
    </source>
</evidence>
<evidence type="ECO:0000256" key="5">
    <source>
        <dbReference type="ARBA" id="ARBA00004692"/>
    </source>
</evidence>
<keyword evidence="12" id="KW-0547">Nucleotide-binding</keyword>
<dbReference type="GO" id="GO:0009236">
    <property type="term" value="P:cobalamin biosynthetic process"/>
    <property type="evidence" value="ECO:0007669"/>
    <property type="project" value="UniProtKB-UniPathway"/>
</dbReference>
<evidence type="ECO:0000256" key="4">
    <source>
        <dbReference type="ARBA" id="ARBA00003889"/>
    </source>
</evidence>
<comment type="catalytic activity">
    <reaction evidence="1">
        <text>adenosylcob(III)inamide + ATP = adenosylcob(III)inamide phosphate + ADP + H(+)</text>
        <dbReference type="Rhea" id="RHEA:15769"/>
        <dbReference type="ChEBI" id="CHEBI:2480"/>
        <dbReference type="ChEBI" id="CHEBI:15378"/>
        <dbReference type="ChEBI" id="CHEBI:30616"/>
        <dbReference type="ChEBI" id="CHEBI:58502"/>
        <dbReference type="ChEBI" id="CHEBI:456216"/>
        <dbReference type="EC" id="2.7.1.156"/>
    </reaction>
</comment>
<evidence type="ECO:0000256" key="17">
    <source>
        <dbReference type="ARBA" id="ARBA00030571"/>
    </source>
</evidence>
<dbReference type="HOGENOM" id="CLU_135056_1_0_9"/>
<name>A0A078M2M4_9BACL</name>
<dbReference type="PATRIC" id="fig|1461583.4.peg.603"/>
<dbReference type="InterPro" id="IPR003203">
    <property type="entry name" value="CobU/CobP"/>
</dbReference>
<dbReference type="InterPro" id="IPR027417">
    <property type="entry name" value="P-loop_NTPase"/>
</dbReference>
<keyword evidence="11" id="KW-0808">Transferase</keyword>
<dbReference type="PANTHER" id="PTHR34848">
    <property type="match status" value="1"/>
</dbReference>
<dbReference type="SUPFAM" id="SSF52540">
    <property type="entry name" value="P-loop containing nucleoside triphosphate hydrolases"/>
    <property type="match status" value="1"/>
</dbReference>
<gene>
    <name evidence="18" type="primary">cobP</name>
    <name evidence="18" type="ORF">BN1050_00630</name>
</gene>
<evidence type="ECO:0000256" key="15">
    <source>
        <dbReference type="ARBA" id="ARBA00023134"/>
    </source>
</evidence>
<dbReference type="UniPathway" id="UPA00148">
    <property type="reaction ID" value="UER00236"/>
</dbReference>
<dbReference type="EMBL" id="LN483073">
    <property type="protein sequence ID" value="CEA00489.1"/>
    <property type="molecule type" value="Genomic_DNA"/>
</dbReference>
<sequence length="134" mass="14822">MHVFIGGAHSGKTAYVEKIVEGKDASWLIGTALTPIDAPVIVIDCLEDWLVTQDLSDEDAVVEALMTDVRALAAQATLYVVVADVGRGIVPMDKKLRQLRDVCGRFYQQLFAEAQSVTRIWYGLPEVLKKFENV</sequence>
<keyword evidence="14" id="KW-0067">ATP-binding</keyword>
<dbReference type="PANTHER" id="PTHR34848:SF1">
    <property type="entry name" value="BIFUNCTIONAL ADENOSYLCOBALAMIN BIOSYNTHESIS PROTEIN COBU"/>
    <property type="match status" value="1"/>
</dbReference>
<dbReference type="Gene3D" id="3.40.50.300">
    <property type="entry name" value="P-loop containing nucleotide triphosphate hydrolases"/>
    <property type="match status" value="1"/>
</dbReference>
<evidence type="ECO:0000256" key="8">
    <source>
        <dbReference type="ARBA" id="ARBA00012016"/>
    </source>
</evidence>
<dbReference type="GO" id="GO:0005524">
    <property type="term" value="F:ATP binding"/>
    <property type="evidence" value="ECO:0007669"/>
    <property type="project" value="UniProtKB-KW"/>
</dbReference>
<proteinExistence type="inferred from homology"/>
<evidence type="ECO:0000256" key="13">
    <source>
        <dbReference type="ARBA" id="ARBA00022777"/>
    </source>
</evidence>
<dbReference type="AlphaFoldDB" id="A0A078M2M4"/>
<evidence type="ECO:0000256" key="10">
    <source>
        <dbReference type="ARBA" id="ARBA00022573"/>
    </source>
</evidence>
<dbReference type="EC" id="2.7.1.156" evidence="8"/>
<dbReference type="Pfam" id="PF02283">
    <property type="entry name" value="CobU"/>
    <property type="match status" value="1"/>
</dbReference>
<dbReference type="GO" id="GO:0043752">
    <property type="term" value="F:adenosylcobinamide kinase activity"/>
    <property type="evidence" value="ECO:0007669"/>
    <property type="project" value="UniProtKB-EC"/>
</dbReference>
<comment type="pathway">
    <text evidence="6">Cofactor biosynthesis; adenosylcobalamin biosynthesis; adenosylcobalamin from cob(II)yrinate a,c-diamide: step 5/7.</text>
</comment>
<keyword evidence="10" id="KW-0169">Cobalamin biosynthesis</keyword>
<comment type="catalytic activity">
    <reaction evidence="2">
        <text>adenosylcob(III)inamide phosphate + GTP + H(+) = adenosylcob(III)inamide-GDP + diphosphate</text>
        <dbReference type="Rhea" id="RHEA:22712"/>
        <dbReference type="ChEBI" id="CHEBI:15378"/>
        <dbReference type="ChEBI" id="CHEBI:33019"/>
        <dbReference type="ChEBI" id="CHEBI:37565"/>
        <dbReference type="ChEBI" id="CHEBI:58502"/>
        <dbReference type="ChEBI" id="CHEBI:60487"/>
        <dbReference type="EC" id="2.7.7.62"/>
    </reaction>
</comment>
<comment type="pathway">
    <text evidence="5">Cofactor biosynthesis; adenosylcobalamin biosynthesis; adenosylcobalamin from cob(II)yrinate a,c-diamide: step 6/7.</text>
</comment>
<evidence type="ECO:0000256" key="6">
    <source>
        <dbReference type="ARBA" id="ARBA00005159"/>
    </source>
</evidence>
<evidence type="ECO:0000256" key="16">
    <source>
        <dbReference type="ARBA" id="ARBA00029570"/>
    </source>
</evidence>
<dbReference type="EC" id="2.7.7.62" evidence="9"/>
<evidence type="ECO:0000313" key="18">
    <source>
        <dbReference type="EMBL" id="CEA00489.1"/>
    </source>
</evidence>
<dbReference type="GO" id="GO:0005525">
    <property type="term" value="F:GTP binding"/>
    <property type="evidence" value="ECO:0007669"/>
    <property type="project" value="UniProtKB-KW"/>
</dbReference>
<evidence type="ECO:0000256" key="7">
    <source>
        <dbReference type="ARBA" id="ARBA00007490"/>
    </source>
</evidence>
<accession>A0A078M2M4</accession>
<evidence type="ECO:0000256" key="1">
    <source>
        <dbReference type="ARBA" id="ARBA00000312"/>
    </source>
</evidence>
<evidence type="ECO:0000256" key="11">
    <source>
        <dbReference type="ARBA" id="ARBA00022679"/>
    </source>
</evidence>
<reference evidence="18" key="1">
    <citation type="submission" date="2014-07" db="EMBL/GenBank/DDBJ databases">
        <authorList>
            <person name="Urmite Genomes Urmite Genomes"/>
        </authorList>
    </citation>
    <scope>NUCLEOTIDE SEQUENCE</scope>
    <source>
        <strain evidence="18">13S34_air</strain>
    </source>
</reference>
<evidence type="ECO:0000256" key="3">
    <source>
        <dbReference type="ARBA" id="ARBA00001522"/>
    </source>
</evidence>
<comment type="function">
    <text evidence="4">Catalyzes ATP-dependent phosphorylation of adenosylcobinamide and addition of GMP to adenosylcobinamide phosphate.</text>
</comment>
<evidence type="ECO:0000256" key="12">
    <source>
        <dbReference type="ARBA" id="ARBA00022741"/>
    </source>
</evidence>